<keyword evidence="4" id="KW-0378">Hydrolase</keyword>
<dbReference type="InterPro" id="IPR050546">
    <property type="entry name" value="Glycosyl_Hydrlase_16"/>
</dbReference>
<dbReference type="InterPro" id="IPR013320">
    <property type="entry name" value="ConA-like_dom_sf"/>
</dbReference>
<dbReference type="OrthoDB" id="4781at2759"/>
<keyword evidence="5" id="KW-1185">Reference proteome</keyword>
<evidence type="ECO:0000313" key="5">
    <source>
        <dbReference type="Proteomes" id="UP000276133"/>
    </source>
</evidence>
<feature type="domain" description="GH16" evidence="3">
    <location>
        <begin position="116"/>
        <end position="354"/>
    </location>
</feature>
<evidence type="ECO:0000256" key="2">
    <source>
        <dbReference type="SAM" id="SignalP"/>
    </source>
</evidence>
<comment type="similarity">
    <text evidence="1">Belongs to the glycosyl hydrolase 16 family.</text>
</comment>
<gene>
    <name evidence="4" type="ORF">BpHYR1_029116</name>
</gene>
<organism evidence="4 5">
    <name type="scientific">Brachionus plicatilis</name>
    <name type="common">Marine rotifer</name>
    <name type="synonym">Brachionus muelleri</name>
    <dbReference type="NCBI Taxonomy" id="10195"/>
    <lineage>
        <taxon>Eukaryota</taxon>
        <taxon>Metazoa</taxon>
        <taxon>Spiralia</taxon>
        <taxon>Gnathifera</taxon>
        <taxon>Rotifera</taxon>
        <taxon>Eurotatoria</taxon>
        <taxon>Monogononta</taxon>
        <taxon>Pseudotrocha</taxon>
        <taxon>Ploima</taxon>
        <taxon>Brachionidae</taxon>
        <taxon>Brachionus</taxon>
    </lineage>
</organism>
<protein>
    <submittedName>
        <fullName evidence="4">Glycoside hydrolase</fullName>
    </submittedName>
</protein>
<dbReference type="PANTHER" id="PTHR10963">
    <property type="entry name" value="GLYCOSYL HYDROLASE-RELATED"/>
    <property type="match status" value="1"/>
</dbReference>
<sequence>MYLNFWLLIVGLSLILKCESSSAFKWNLDLTNNFYWAIGCDYHENNLKSEKMVGEKCGKACAQTPGCSHFTWSNFEGGTCWMKKESVSKSDAFSTGDMTMVCGVLDRNLDVGSGIDSLKGQLLWSDEFDSLSNFMANWNQETGGHGWGNNELQYYTNNNENTEISNGMLTIHTRKEWKNNLKFTSAKLLSTKKFRYGVYEMKAKLPYGRGTWSAFWLLSARRPSNWPNNGEIDIMEHVGYEQNVVHATIHCKDFNHIIDTQIQRSTQVNDASNQFHLYQLYWSEKSIRGYVDAKIYFRYDRPANGNNDNWPFDDEFSIILNTAVGGEWGGALGIDDNIFPQKYVIDYVRHFAHK</sequence>
<dbReference type="Pfam" id="PF00722">
    <property type="entry name" value="Glyco_hydro_16"/>
    <property type="match status" value="1"/>
</dbReference>
<reference evidence="4 5" key="1">
    <citation type="journal article" date="2018" name="Sci. Rep.">
        <title>Genomic signatures of local adaptation to the degree of environmental predictability in rotifers.</title>
        <authorList>
            <person name="Franch-Gras L."/>
            <person name="Hahn C."/>
            <person name="Garcia-Roger E.M."/>
            <person name="Carmona M.J."/>
            <person name="Serra M."/>
            <person name="Gomez A."/>
        </authorList>
    </citation>
    <scope>NUCLEOTIDE SEQUENCE [LARGE SCALE GENOMIC DNA]</scope>
    <source>
        <strain evidence="4">HYR1</strain>
    </source>
</reference>
<dbReference type="InterPro" id="IPR000757">
    <property type="entry name" value="Beta-glucanase-like"/>
</dbReference>
<dbReference type="EMBL" id="REGN01009486">
    <property type="protein sequence ID" value="RNA01063.1"/>
    <property type="molecule type" value="Genomic_DNA"/>
</dbReference>
<dbReference type="AlphaFoldDB" id="A0A3M7PPT2"/>
<feature type="chain" id="PRO_5018231886" evidence="2">
    <location>
        <begin position="24"/>
        <end position="354"/>
    </location>
</feature>
<accession>A0A3M7PPT2</accession>
<comment type="caution">
    <text evidence="4">The sequence shown here is derived from an EMBL/GenBank/DDBJ whole genome shotgun (WGS) entry which is preliminary data.</text>
</comment>
<evidence type="ECO:0000259" key="3">
    <source>
        <dbReference type="PROSITE" id="PS51762"/>
    </source>
</evidence>
<dbReference type="Proteomes" id="UP000276133">
    <property type="component" value="Unassembled WGS sequence"/>
</dbReference>
<dbReference type="PROSITE" id="PS51762">
    <property type="entry name" value="GH16_2"/>
    <property type="match status" value="1"/>
</dbReference>
<dbReference type="GO" id="GO:0005975">
    <property type="term" value="P:carbohydrate metabolic process"/>
    <property type="evidence" value="ECO:0007669"/>
    <property type="project" value="InterPro"/>
</dbReference>
<dbReference type="GO" id="GO:0004553">
    <property type="term" value="F:hydrolase activity, hydrolyzing O-glycosyl compounds"/>
    <property type="evidence" value="ECO:0007669"/>
    <property type="project" value="InterPro"/>
</dbReference>
<dbReference type="PANTHER" id="PTHR10963:SF55">
    <property type="entry name" value="GLYCOSIDE HYDROLASE FAMILY 16 PROTEIN"/>
    <property type="match status" value="1"/>
</dbReference>
<dbReference type="Gene3D" id="2.60.120.200">
    <property type="match status" value="1"/>
</dbReference>
<name>A0A3M7PPT2_BRAPC</name>
<dbReference type="CDD" id="cd08023">
    <property type="entry name" value="GH16_laminarinase_like"/>
    <property type="match status" value="1"/>
</dbReference>
<evidence type="ECO:0000313" key="4">
    <source>
        <dbReference type="EMBL" id="RNA01063.1"/>
    </source>
</evidence>
<evidence type="ECO:0000256" key="1">
    <source>
        <dbReference type="ARBA" id="ARBA00006865"/>
    </source>
</evidence>
<dbReference type="Gene3D" id="3.50.4.10">
    <property type="entry name" value="Hepatocyte Growth Factor"/>
    <property type="match status" value="1"/>
</dbReference>
<dbReference type="SUPFAM" id="SSF49899">
    <property type="entry name" value="Concanavalin A-like lectins/glucanases"/>
    <property type="match status" value="1"/>
</dbReference>
<keyword evidence="2" id="KW-0732">Signal</keyword>
<feature type="signal peptide" evidence="2">
    <location>
        <begin position="1"/>
        <end position="23"/>
    </location>
</feature>
<dbReference type="STRING" id="10195.A0A3M7PPT2"/>
<proteinExistence type="inferred from homology"/>